<gene>
    <name evidence="1" type="ORF">GU927_015535</name>
</gene>
<dbReference type="RefSeq" id="WP_161763388.1">
    <property type="nucleotide sequence ID" value="NZ_JAAATX020000011.1"/>
</dbReference>
<accession>A0ABS6J665</accession>
<proteinExistence type="predicted"/>
<dbReference type="EMBL" id="JAAATX020000011">
    <property type="protein sequence ID" value="MBU9699261.1"/>
    <property type="molecule type" value="Genomic_DNA"/>
</dbReference>
<dbReference type="Proteomes" id="UP000731907">
    <property type="component" value="Unassembled WGS sequence"/>
</dbReference>
<name>A0ABS6J665_9RHOB</name>
<organism evidence="1 2">
    <name type="scientific">Paragemmobacter amnigenus</name>
    <dbReference type="NCBI Taxonomy" id="2852097"/>
    <lineage>
        <taxon>Bacteria</taxon>
        <taxon>Pseudomonadati</taxon>
        <taxon>Pseudomonadota</taxon>
        <taxon>Alphaproteobacteria</taxon>
        <taxon>Rhodobacterales</taxon>
        <taxon>Paracoccaceae</taxon>
        <taxon>Paragemmobacter</taxon>
    </lineage>
</organism>
<evidence type="ECO:0000313" key="1">
    <source>
        <dbReference type="EMBL" id="MBU9699261.1"/>
    </source>
</evidence>
<sequence>MRPLATLLLLAACASPSPQFFDARRSDVVVEGRSYAVFRDGNRAQVIRLGYASPAERRAIPDQMLRAVALATGCTAVASSFTGDSGERRGRLTC</sequence>
<evidence type="ECO:0000313" key="2">
    <source>
        <dbReference type="Proteomes" id="UP000731907"/>
    </source>
</evidence>
<protein>
    <submittedName>
        <fullName evidence="1">Uncharacterized protein</fullName>
    </submittedName>
</protein>
<reference evidence="1 2" key="1">
    <citation type="submission" date="2021-06" db="EMBL/GenBank/DDBJ databases">
        <title>Rhodobacteraceae bacterium strain HSP-20.</title>
        <authorList>
            <person name="Chen W.-M."/>
        </authorList>
    </citation>
    <scope>NUCLEOTIDE SEQUENCE [LARGE SCALE GENOMIC DNA]</scope>
    <source>
        <strain evidence="1 2">HSP-20</strain>
    </source>
</reference>
<comment type="caution">
    <text evidence="1">The sequence shown here is derived from an EMBL/GenBank/DDBJ whole genome shotgun (WGS) entry which is preliminary data.</text>
</comment>
<keyword evidence="2" id="KW-1185">Reference proteome</keyword>